<dbReference type="InterPro" id="IPR001734">
    <property type="entry name" value="Na/solute_symporter"/>
</dbReference>
<dbReference type="GO" id="GO:0015293">
    <property type="term" value="F:symporter activity"/>
    <property type="evidence" value="ECO:0007669"/>
    <property type="project" value="UniProtKB-KW"/>
</dbReference>
<reference evidence="15 16" key="1">
    <citation type="submission" date="2019-02" db="EMBL/GenBank/DDBJ databases">
        <title>Deep-cultivation of Planctomycetes and their phenomic and genomic characterization uncovers novel biology.</title>
        <authorList>
            <person name="Wiegand S."/>
            <person name="Jogler M."/>
            <person name="Boedeker C."/>
            <person name="Pinto D."/>
            <person name="Vollmers J."/>
            <person name="Rivas-Marin E."/>
            <person name="Kohn T."/>
            <person name="Peeters S.H."/>
            <person name="Heuer A."/>
            <person name="Rast P."/>
            <person name="Oberbeckmann S."/>
            <person name="Bunk B."/>
            <person name="Jeske O."/>
            <person name="Meyerdierks A."/>
            <person name="Storesund J.E."/>
            <person name="Kallscheuer N."/>
            <person name="Luecker S."/>
            <person name="Lage O.M."/>
            <person name="Pohl T."/>
            <person name="Merkel B.J."/>
            <person name="Hornburger P."/>
            <person name="Mueller R.-W."/>
            <person name="Bruemmer F."/>
            <person name="Labrenz M."/>
            <person name="Spormann A.M."/>
            <person name="Op den Camp H."/>
            <person name="Overmann J."/>
            <person name="Amann R."/>
            <person name="Jetten M.S.M."/>
            <person name="Mascher T."/>
            <person name="Medema M.H."/>
            <person name="Devos D.P."/>
            <person name="Kaster A.-K."/>
            <person name="Ovreas L."/>
            <person name="Rohde M."/>
            <person name="Galperin M.Y."/>
            <person name="Jogler C."/>
        </authorList>
    </citation>
    <scope>NUCLEOTIDE SEQUENCE [LARGE SCALE GENOMIC DNA]</scope>
    <source>
        <strain evidence="15 16">HG66A1</strain>
    </source>
</reference>
<keyword evidence="6" id="KW-0769">Symport</keyword>
<evidence type="ECO:0000256" key="1">
    <source>
        <dbReference type="ARBA" id="ARBA00004651"/>
    </source>
</evidence>
<organism evidence="15 16">
    <name type="scientific">Gimesia chilikensis</name>
    <dbReference type="NCBI Taxonomy" id="2605989"/>
    <lineage>
        <taxon>Bacteria</taxon>
        <taxon>Pseudomonadati</taxon>
        <taxon>Planctomycetota</taxon>
        <taxon>Planctomycetia</taxon>
        <taxon>Planctomycetales</taxon>
        <taxon>Planctomycetaceae</taxon>
        <taxon>Gimesia</taxon>
    </lineage>
</organism>
<dbReference type="Gene3D" id="1.20.1730.10">
    <property type="entry name" value="Sodium/glucose cotransporter"/>
    <property type="match status" value="1"/>
</dbReference>
<dbReference type="InterPro" id="IPR038377">
    <property type="entry name" value="Na/Glc_symporter_sf"/>
</dbReference>
<dbReference type="PANTHER" id="PTHR48086:SF3">
    <property type="entry name" value="SODIUM_PROLINE SYMPORTER"/>
    <property type="match status" value="1"/>
</dbReference>
<dbReference type="Proteomes" id="UP000320421">
    <property type="component" value="Chromosome"/>
</dbReference>
<feature type="transmembrane region" description="Helical" evidence="14">
    <location>
        <begin position="186"/>
        <end position="206"/>
    </location>
</feature>
<keyword evidence="5 14" id="KW-0812">Transmembrane</keyword>
<feature type="transmembrane region" description="Helical" evidence="14">
    <location>
        <begin position="155"/>
        <end position="174"/>
    </location>
</feature>
<feature type="transmembrane region" description="Helical" evidence="14">
    <location>
        <begin position="241"/>
        <end position="258"/>
    </location>
</feature>
<gene>
    <name evidence="15" type="primary">sglT_4</name>
    <name evidence="15" type="ORF">HG66A1_14060</name>
</gene>
<evidence type="ECO:0000313" key="16">
    <source>
        <dbReference type="Proteomes" id="UP000320421"/>
    </source>
</evidence>
<comment type="catalytic activity">
    <reaction evidence="12">
        <text>L-proline(in) + Na(+)(in) = L-proline(out) + Na(+)(out)</text>
        <dbReference type="Rhea" id="RHEA:28967"/>
        <dbReference type="ChEBI" id="CHEBI:29101"/>
        <dbReference type="ChEBI" id="CHEBI:60039"/>
    </reaction>
</comment>
<evidence type="ECO:0000256" key="6">
    <source>
        <dbReference type="ARBA" id="ARBA00022847"/>
    </source>
</evidence>
<evidence type="ECO:0000256" key="9">
    <source>
        <dbReference type="ARBA" id="ARBA00023065"/>
    </source>
</evidence>
<evidence type="ECO:0000256" key="3">
    <source>
        <dbReference type="ARBA" id="ARBA00022448"/>
    </source>
</evidence>
<feature type="transmembrane region" description="Helical" evidence="14">
    <location>
        <begin position="467"/>
        <end position="487"/>
    </location>
</feature>
<keyword evidence="4" id="KW-1003">Cell membrane</keyword>
<dbReference type="RefSeq" id="WP_145181441.1">
    <property type="nucleotide sequence ID" value="NZ_CP036266.1"/>
</dbReference>
<evidence type="ECO:0000256" key="13">
    <source>
        <dbReference type="RuleBase" id="RU362091"/>
    </source>
</evidence>
<keyword evidence="9" id="KW-0406">Ion transport</keyword>
<feature type="transmembrane region" description="Helical" evidence="14">
    <location>
        <begin position="332"/>
        <end position="356"/>
    </location>
</feature>
<evidence type="ECO:0000313" key="15">
    <source>
        <dbReference type="EMBL" id="QDT19638.1"/>
    </source>
</evidence>
<dbReference type="EMBL" id="CP036266">
    <property type="protein sequence ID" value="QDT19638.1"/>
    <property type="molecule type" value="Genomic_DNA"/>
</dbReference>
<feature type="transmembrane region" description="Helical" evidence="14">
    <location>
        <begin position="6"/>
        <end position="24"/>
    </location>
</feature>
<sequence>MTGLDWFIVFLLNGAVIAFGFYLARSTKSSSDWFLGGRSLPWWGLGLSIFATSVDNADAVSLTGYAFNHGMHIITAFTLASVCGAVLASFVVVPVLYRGGFYTNAEYLETRFGKSIRVFSALIQIQYRTSMLGLMIWSIYLMLQGLLDFTPTQCWTLIALLVIFTAAYTTWGGLTSVVWTDALQSLIMMAGGITIFYAVWSATGGWSTIVDNLSQSTDASGQPLINWLHIGQFQDENSTSPYLIVMGWTIIGMGYYTVNHTQTMRLMGARSLWDMKMATLFGCLLIMPIMIGTTLMGVMGRVLVPEFTTHSEADQLLPHFANQYLASGFKGLVVAGILSAAISTFDSIGSALSALFTRDIYARWIKTDATEAHYLKATRWATIGILLMGFLYIPFIARYDNMIQAFRTLIPVFVTPLFTVYIVGVLTRVPRQSGLVGLCAGSLFGLIGFIDRVLVDEPLFSPWLTEVWYAFPCSMIITTLAMLAATLKWGWLKPEQQLELQTPASPEKHDWLSESRQELLAVKESPFYKPVPQYLNPNWYAILLIAFSCWIIFGLFW</sequence>
<name>A0A517PJS5_9PLAN</name>
<feature type="transmembrane region" description="Helical" evidence="14">
    <location>
        <begin position="73"/>
        <end position="97"/>
    </location>
</feature>
<evidence type="ECO:0000256" key="5">
    <source>
        <dbReference type="ARBA" id="ARBA00022692"/>
    </source>
</evidence>
<comment type="subcellular location">
    <subcellularLocation>
        <location evidence="1">Cell membrane</location>
        <topology evidence="1">Multi-pass membrane protein</topology>
    </subcellularLocation>
</comment>
<accession>A0A517PJS5</accession>
<evidence type="ECO:0000256" key="11">
    <source>
        <dbReference type="ARBA" id="ARBA00023201"/>
    </source>
</evidence>
<evidence type="ECO:0000256" key="2">
    <source>
        <dbReference type="ARBA" id="ARBA00006434"/>
    </source>
</evidence>
<keyword evidence="3" id="KW-0813">Transport</keyword>
<evidence type="ECO:0000256" key="8">
    <source>
        <dbReference type="ARBA" id="ARBA00023053"/>
    </source>
</evidence>
<evidence type="ECO:0000256" key="7">
    <source>
        <dbReference type="ARBA" id="ARBA00022989"/>
    </source>
</evidence>
<dbReference type="NCBIfam" id="TIGR00813">
    <property type="entry name" value="sss"/>
    <property type="match status" value="1"/>
</dbReference>
<evidence type="ECO:0000256" key="10">
    <source>
        <dbReference type="ARBA" id="ARBA00023136"/>
    </source>
</evidence>
<protein>
    <submittedName>
        <fullName evidence="15">Sodium/glucose cotransporter</fullName>
    </submittedName>
</protein>
<evidence type="ECO:0000256" key="12">
    <source>
        <dbReference type="ARBA" id="ARBA00033708"/>
    </source>
</evidence>
<feature type="transmembrane region" description="Helical" evidence="14">
    <location>
        <begin position="539"/>
        <end position="556"/>
    </location>
</feature>
<dbReference type="Pfam" id="PF00474">
    <property type="entry name" value="SSF"/>
    <property type="match status" value="1"/>
</dbReference>
<feature type="transmembrane region" description="Helical" evidence="14">
    <location>
        <begin position="409"/>
        <end position="427"/>
    </location>
</feature>
<keyword evidence="7 14" id="KW-1133">Transmembrane helix</keyword>
<dbReference type="InterPro" id="IPR050277">
    <property type="entry name" value="Sodium:Solute_Symporter"/>
</dbReference>
<comment type="similarity">
    <text evidence="2 13">Belongs to the sodium:solute symporter (SSF) (TC 2.A.21) family.</text>
</comment>
<evidence type="ECO:0000256" key="14">
    <source>
        <dbReference type="SAM" id="Phobius"/>
    </source>
</evidence>
<keyword evidence="16" id="KW-1185">Reference proteome</keyword>
<feature type="transmembrane region" description="Helical" evidence="14">
    <location>
        <begin position="118"/>
        <end position="143"/>
    </location>
</feature>
<dbReference type="AlphaFoldDB" id="A0A517PJS5"/>
<dbReference type="OrthoDB" id="9789704at2"/>
<dbReference type="PROSITE" id="PS50283">
    <property type="entry name" value="NA_SOLUT_SYMP_3"/>
    <property type="match status" value="1"/>
</dbReference>
<keyword evidence="11" id="KW-0739">Sodium transport</keyword>
<evidence type="ECO:0000256" key="4">
    <source>
        <dbReference type="ARBA" id="ARBA00022475"/>
    </source>
</evidence>
<feature type="transmembrane region" description="Helical" evidence="14">
    <location>
        <begin position="377"/>
        <end position="397"/>
    </location>
</feature>
<proteinExistence type="inferred from homology"/>
<dbReference type="PANTHER" id="PTHR48086">
    <property type="entry name" value="SODIUM/PROLINE SYMPORTER-RELATED"/>
    <property type="match status" value="1"/>
</dbReference>
<keyword evidence="10 14" id="KW-0472">Membrane</keyword>
<dbReference type="GO" id="GO:0005886">
    <property type="term" value="C:plasma membrane"/>
    <property type="evidence" value="ECO:0007669"/>
    <property type="project" value="UniProtKB-SubCell"/>
</dbReference>
<feature type="transmembrane region" description="Helical" evidence="14">
    <location>
        <begin position="278"/>
        <end position="299"/>
    </location>
</feature>
<keyword evidence="8" id="KW-0915">Sodium</keyword>
<feature type="transmembrane region" description="Helical" evidence="14">
    <location>
        <begin position="434"/>
        <end position="455"/>
    </location>
</feature>
<dbReference type="GO" id="GO:0006814">
    <property type="term" value="P:sodium ion transport"/>
    <property type="evidence" value="ECO:0007669"/>
    <property type="project" value="UniProtKB-KW"/>
</dbReference>